<name>A0A2I1HSP5_9GLOM</name>
<proteinExistence type="predicted"/>
<dbReference type="Proteomes" id="UP000234323">
    <property type="component" value="Unassembled WGS sequence"/>
</dbReference>
<dbReference type="Pfam" id="PF26638">
    <property type="entry name" value="DUF8211"/>
    <property type="match status" value="1"/>
</dbReference>
<organism evidence="2 3">
    <name type="scientific">Rhizophagus irregularis</name>
    <dbReference type="NCBI Taxonomy" id="588596"/>
    <lineage>
        <taxon>Eukaryota</taxon>
        <taxon>Fungi</taxon>
        <taxon>Fungi incertae sedis</taxon>
        <taxon>Mucoromycota</taxon>
        <taxon>Glomeromycotina</taxon>
        <taxon>Glomeromycetes</taxon>
        <taxon>Glomerales</taxon>
        <taxon>Glomeraceae</taxon>
        <taxon>Rhizophagus</taxon>
    </lineage>
</organism>
<dbReference type="EMBL" id="LLXI01006032">
    <property type="protein sequence ID" value="PKY61882.1"/>
    <property type="molecule type" value="Genomic_DNA"/>
</dbReference>
<evidence type="ECO:0000259" key="1">
    <source>
        <dbReference type="Pfam" id="PF26638"/>
    </source>
</evidence>
<feature type="domain" description="DUF8211" evidence="1">
    <location>
        <begin position="43"/>
        <end position="94"/>
    </location>
</feature>
<sequence>MSNHRHACGTHFSNIYRAITIASLKKETDMDSSNYSINSKVSHANLLHARWSSKYTKTVMSHRTGRSYDVSYSARNLVALRASGHKHIYSKKLTRPNNMLYKLKDIIIIV</sequence>
<accession>A0A2I1HSP5</accession>
<evidence type="ECO:0000313" key="2">
    <source>
        <dbReference type="EMBL" id="PKY61882.1"/>
    </source>
</evidence>
<protein>
    <recommendedName>
        <fullName evidence="1">DUF8211 domain-containing protein</fullName>
    </recommendedName>
</protein>
<reference evidence="2 3" key="1">
    <citation type="submission" date="2015-10" db="EMBL/GenBank/DDBJ databases">
        <title>Genome analyses suggest a sexual origin of heterokaryosis in a supposedly ancient asexual fungus.</title>
        <authorList>
            <person name="Ropars J."/>
            <person name="Sedzielewska K."/>
            <person name="Noel J."/>
            <person name="Charron P."/>
            <person name="Farinelli L."/>
            <person name="Marton T."/>
            <person name="Kruger M."/>
            <person name="Pelin A."/>
            <person name="Brachmann A."/>
            <person name="Corradi N."/>
        </authorList>
    </citation>
    <scope>NUCLEOTIDE SEQUENCE [LARGE SCALE GENOMIC DNA]</scope>
    <source>
        <strain evidence="2 3">A4</strain>
    </source>
</reference>
<evidence type="ECO:0000313" key="3">
    <source>
        <dbReference type="Proteomes" id="UP000234323"/>
    </source>
</evidence>
<gene>
    <name evidence="2" type="ORF">RhiirA4_487482</name>
</gene>
<comment type="caution">
    <text evidence="2">The sequence shown here is derived from an EMBL/GenBank/DDBJ whole genome shotgun (WGS) entry which is preliminary data.</text>
</comment>
<dbReference type="InterPro" id="IPR058524">
    <property type="entry name" value="DUF8211"/>
</dbReference>
<dbReference type="AlphaFoldDB" id="A0A2I1HSP5"/>
<keyword evidence="3" id="KW-1185">Reference proteome</keyword>